<keyword evidence="3 8" id="KW-0813">Transport</keyword>
<protein>
    <submittedName>
        <fullName evidence="10">Zinc transporter 5</fullName>
    </submittedName>
</protein>
<keyword evidence="6 8" id="KW-0406">Ion transport</keyword>
<evidence type="ECO:0000256" key="7">
    <source>
        <dbReference type="ARBA" id="ARBA00023136"/>
    </source>
</evidence>
<dbReference type="NCBIfam" id="TIGR00820">
    <property type="entry name" value="zip"/>
    <property type="match status" value="1"/>
</dbReference>
<evidence type="ECO:0000313" key="11">
    <source>
        <dbReference type="Proteomes" id="UP000036987"/>
    </source>
</evidence>
<evidence type="ECO:0000256" key="1">
    <source>
        <dbReference type="ARBA" id="ARBA00004141"/>
    </source>
</evidence>
<feature type="transmembrane region" description="Helical" evidence="8">
    <location>
        <begin position="313"/>
        <end position="332"/>
    </location>
</feature>
<feature type="signal peptide" evidence="9">
    <location>
        <begin position="1"/>
        <end position="23"/>
    </location>
</feature>
<dbReference type="PANTHER" id="PTHR11040">
    <property type="entry name" value="ZINC/IRON TRANSPORTER"/>
    <property type="match status" value="1"/>
</dbReference>
<keyword evidence="9" id="KW-0732">Signal</keyword>
<comment type="subcellular location">
    <subcellularLocation>
        <location evidence="1 8">Membrane</location>
        <topology evidence="1 8">Multi-pass membrane protein</topology>
    </subcellularLocation>
</comment>
<evidence type="ECO:0000256" key="5">
    <source>
        <dbReference type="ARBA" id="ARBA00022989"/>
    </source>
</evidence>
<evidence type="ECO:0000313" key="10">
    <source>
        <dbReference type="EMBL" id="KMZ72472.1"/>
    </source>
</evidence>
<feature type="transmembrane region" description="Helical" evidence="8">
    <location>
        <begin position="179"/>
        <end position="199"/>
    </location>
</feature>
<dbReference type="STRING" id="29655.A0A0K9PW33"/>
<dbReference type="InterPro" id="IPR003689">
    <property type="entry name" value="ZIP"/>
</dbReference>
<feature type="transmembrane region" description="Helical" evidence="8">
    <location>
        <begin position="211"/>
        <end position="231"/>
    </location>
</feature>
<feature type="transmembrane region" description="Helical" evidence="8">
    <location>
        <begin position="47"/>
        <end position="66"/>
    </location>
</feature>
<gene>
    <name evidence="10" type="ORF">ZOSMA_163G00170</name>
</gene>
<dbReference type="GO" id="GO:0071577">
    <property type="term" value="P:zinc ion transmembrane transport"/>
    <property type="evidence" value="ECO:0000318"/>
    <property type="project" value="GO_Central"/>
</dbReference>
<organism evidence="10 11">
    <name type="scientific">Zostera marina</name>
    <name type="common">Eelgrass</name>
    <dbReference type="NCBI Taxonomy" id="29655"/>
    <lineage>
        <taxon>Eukaryota</taxon>
        <taxon>Viridiplantae</taxon>
        <taxon>Streptophyta</taxon>
        <taxon>Embryophyta</taxon>
        <taxon>Tracheophyta</taxon>
        <taxon>Spermatophyta</taxon>
        <taxon>Magnoliopsida</taxon>
        <taxon>Liliopsida</taxon>
        <taxon>Zosteraceae</taxon>
        <taxon>Zostera</taxon>
    </lineage>
</organism>
<dbReference type="Proteomes" id="UP000036987">
    <property type="component" value="Unassembled WGS sequence"/>
</dbReference>
<keyword evidence="5 8" id="KW-1133">Transmembrane helix</keyword>
<keyword evidence="11" id="KW-1185">Reference proteome</keyword>
<accession>A0A0K9PW33</accession>
<evidence type="ECO:0000256" key="9">
    <source>
        <dbReference type="SAM" id="SignalP"/>
    </source>
</evidence>
<evidence type="ECO:0000256" key="2">
    <source>
        <dbReference type="ARBA" id="ARBA00006939"/>
    </source>
</evidence>
<dbReference type="PANTHER" id="PTHR11040:SF35">
    <property type="entry name" value="ZINC TRANSPORTER 5"/>
    <property type="match status" value="1"/>
</dbReference>
<feature type="chain" id="PRO_5005528303" evidence="9">
    <location>
        <begin position="24"/>
        <end position="333"/>
    </location>
</feature>
<dbReference type="AlphaFoldDB" id="A0A0K9PW33"/>
<dbReference type="OrthoDB" id="448280at2759"/>
<comment type="similarity">
    <text evidence="2 8">Belongs to the ZIP transporter (TC 2.A.5) family.</text>
</comment>
<dbReference type="GO" id="GO:0005385">
    <property type="term" value="F:zinc ion transmembrane transporter activity"/>
    <property type="evidence" value="ECO:0000318"/>
    <property type="project" value="GO_Central"/>
</dbReference>
<comment type="caution">
    <text evidence="10">The sequence shown here is derived from an EMBL/GenBank/DDBJ whole genome shotgun (WGS) entry which is preliminary data.</text>
</comment>
<comment type="caution">
    <text evidence="8">Lacks conserved residue(s) required for the propagation of feature annotation.</text>
</comment>
<evidence type="ECO:0000256" key="8">
    <source>
        <dbReference type="RuleBase" id="RU362088"/>
    </source>
</evidence>
<reference evidence="11" key="1">
    <citation type="journal article" date="2016" name="Nature">
        <title>The genome of the seagrass Zostera marina reveals angiosperm adaptation to the sea.</title>
        <authorList>
            <person name="Olsen J.L."/>
            <person name="Rouze P."/>
            <person name="Verhelst B."/>
            <person name="Lin Y.-C."/>
            <person name="Bayer T."/>
            <person name="Collen J."/>
            <person name="Dattolo E."/>
            <person name="De Paoli E."/>
            <person name="Dittami S."/>
            <person name="Maumus F."/>
            <person name="Michel G."/>
            <person name="Kersting A."/>
            <person name="Lauritano C."/>
            <person name="Lohaus R."/>
            <person name="Toepel M."/>
            <person name="Tonon T."/>
            <person name="Vanneste K."/>
            <person name="Amirebrahimi M."/>
            <person name="Brakel J."/>
            <person name="Bostroem C."/>
            <person name="Chovatia M."/>
            <person name="Grimwood J."/>
            <person name="Jenkins J.W."/>
            <person name="Jueterbock A."/>
            <person name="Mraz A."/>
            <person name="Stam W.T."/>
            <person name="Tice H."/>
            <person name="Bornberg-Bauer E."/>
            <person name="Green P.J."/>
            <person name="Pearson G.A."/>
            <person name="Procaccini G."/>
            <person name="Duarte C.M."/>
            <person name="Schmutz J."/>
            <person name="Reusch T.B.H."/>
            <person name="Van de Peer Y."/>
        </authorList>
    </citation>
    <scope>NUCLEOTIDE SEQUENCE [LARGE SCALE GENOMIC DNA]</scope>
    <source>
        <strain evidence="11">cv. Finnish</strain>
    </source>
</reference>
<dbReference type="InterPro" id="IPR004698">
    <property type="entry name" value="Zn/Fe_permease_fun/pln"/>
</dbReference>
<dbReference type="OMA" id="KMEVNTH"/>
<keyword evidence="7 8" id="KW-0472">Membrane</keyword>
<sequence length="333" mass="35876">MKLYFKNFVLLCLILLQISLVAAEESECEMEAESDENKSLALRLKIGAIFAIVFASFVGVMIPIIGQSYPWLQPESNLFYILKAFAGGVLLAVGLIHILPESFERLGSPCLPEKPWHLFNFAGFIAMLSAILTLMVDSFATGYLNRPNPNLNRAVVGIPNNNNDQEALNAPQELNRYRVIAQVLELGIVIHSIIIGIATGTSQSPSTIRPLIAALSFHQFFEGIGLGGCIVQARLRLSSTAMMALFFTITTSLGIIIGIGIASSYNGNNVTTLIVEGVLDSAAAGILIYMALVDLLAADFMSEKVQNSRTLQIGVNISVLLGAAGMSIIAKWA</sequence>
<name>A0A0K9PW33_ZOSMR</name>
<dbReference type="Pfam" id="PF02535">
    <property type="entry name" value="Zip"/>
    <property type="match status" value="1"/>
</dbReference>
<evidence type="ECO:0000256" key="4">
    <source>
        <dbReference type="ARBA" id="ARBA00022692"/>
    </source>
</evidence>
<feature type="transmembrane region" description="Helical" evidence="8">
    <location>
        <begin position="119"/>
        <end position="144"/>
    </location>
</feature>
<dbReference type="EMBL" id="LFYR01000626">
    <property type="protein sequence ID" value="KMZ72472.1"/>
    <property type="molecule type" value="Genomic_DNA"/>
</dbReference>
<evidence type="ECO:0000256" key="3">
    <source>
        <dbReference type="ARBA" id="ARBA00022448"/>
    </source>
</evidence>
<dbReference type="GO" id="GO:0005886">
    <property type="term" value="C:plasma membrane"/>
    <property type="evidence" value="ECO:0000318"/>
    <property type="project" value="GO_Central"/>
</dbReference>
<keyword evidence="4 8" id="KW-0812">Transmembrane</keyword>
<feature type="transmembrane region" description="Helical" evidence="8">
    <location>
        <begin position="243"/>
        <end position="262"/>
    </location>
</feature>
<proteinExistence type="inferred from homology"/>
<feature type="transmembrane region" description="Helical" evidence="8">
    <location>
        <begin position="78"/>
        <end position="99"/>
    </location>
</feature>
<evidence type="ECO:0000256" key="6">
    <source>
        <dbReference type="ARBA" id="ARBA00023065"/>
    </source>
</evidence>